<evidence type="ECO:0000313" key="1">
    <source>
        <dbReference type="EMBL" id="ESA02751.1"/>
    </source>
</evidence>
<proteinExistence type="predicted"/>
<accession>U9THC9</accession>
<reference evidence="1" key="1">
    <citation type="submission" date="2013-07" db="EMBL/GenBank/DDBJ databases">
        <title>The genome of an arbuscular mycorrhizal fungus provides insights into the evolution of the oldest plant symbiosis.</title>
        <authorList>
            <consortium name="DOE Joint Genome Institute"/>
            <person name="Tisserant E."/>
            <person name="Malbreil M."/>
            <person name="Kuo A."/>
            <person name="Kohler A."/>
            <person name="Symeonidi A."/>
            <person name="Balestrini R."/>
            <person name="Charron P."/>
            <person name="Duensing N."/>
            <person name="Frei-dit-Frey N."/>
            <person name="Gianinazzi-Pearson V."/>
            <person name="Gilbert B."/>
            <person name="Handa Y."/>
            <person name="Hijri M."/>
            <person name="Kaul R."/>
            <person name="Kawaguchi M."/>
            <person name="Krajinski F."/>
            <person name="Lammers P."/>
            <person name="Lapierre D."/>
            <person name="Masclaux F.G."/>
            <person name="Murat C."/>
            <person name="Morin E."/>
            <person name="Ndikumana S."/>
            <person name="Pagni M."/>
            <person name="Petitpierre D."/>
            <person name="Requena N."/>
            <person name="Rosikiewicz P."/>
            <person name="Riley R."/>
            <person name="Saito K."/>
            <person name="San Clemente H."/>
            <person name="Shapiro H."/>
            <person name="van Tuinen D."/>
            <person name="Becard G."/>
            <person name="Bonfante P."/>
            <person name="Paszkowski U."/>
            <person name="Shachar-Hill Y."/>
            <person name="Young J.P."/>
            <person name="Sanders I.R."/>
            <person name="Henrissat B."/>
            <person name="Rensing S.A."/>
            <person name="Grigoriev I.V."/>
            <person name="Corradi N."/>
            <person name="Roux C."/>
            <person name="Martin F."/>
        </authorList>
    </citation>
    <scope>NUCLEOTIDE SEQUENCE</scope>
    <source>
        <strain evidence="1">DAOM 197198</strain>
    </source>
</reference>
<sequence>MNATFLLEFFHCCVSTDPNLKFTVNFGCTITNYGIIKLIDNYSIKNILFKMNHLRHLLKNH</sequence>
<dbReference type="EMBL" id="KI295499">
    <property type="protein sequence ID" value="ESA02751.1"/>
    <property type="molecule type" value="Genomic_DNA"/>
</dbReference>
<dbReference type="AlphaFoldDB" id="U9THC9"/>
<gene>
    <name evidence="1" type="ORF">GLOINDRAFT_337195</name>
</gene>
<protein>
    <submittedName>
        <fullName evidence="1">Uncharacterized protein</fullName>
    </submittedName>
</protein>
<dbReference type="HOGENOM" id="CLU_2923847_0_0_1"/>
<organism evidence="1">
    <name type="scientific">Rhizophagus irregularis (strain DAOM 181602 / DAOM 197198 / MUCL 43194)</name>
    <name type="common">Arbuscular mycorrhizal fungus</name>
    <name type="synonym">Glomus intraradices</name>
    <dbReference type="NCBI Taxonomy" id="747089"/>
    <lineage>
        <taxon>Eukaryota</taxon>
        <taxon>Fungi</taxon>
        <taxon>Fungi incertae sedis</taxon>
        <taxon>Mucoromycota</taxon>
        <taxon>Glomeromycotina</taxon>
        <taxon>Glomeromycetes</taxon>
        <taxon>Glomerales</taxon>
        <taxon>Glomeraceae</taxon>
        <taxon>Rhizophagus</taxon>
    </lineage>
</organism>
<name>U9THC9_RHIID</name>